<dbReference type="GO" id="GO:0036503">
    <property type="term" value="P:ERAD pathway"/>
    <property type="evidence" value="ECO:0007669"/>
    <property type="project" value="TreeGrafter"/>
</dbReference>
<reference evidence="7 8" key="1">
    <citation type="journal article" date="2014" name="Genome Biol. Evol.">
        <title>The genome of the myxosporean Thelohanellus kitauei shows adaptations to nutrient acquisition within its fish host.</title>
        <authorList>
            <person name="Yang Y."/>
            <person name="Xiong J."/>
            <person name="Zhou Z."/>
            <person name="Huo F."/>
            <person name="Miao W."/>
            <person name="Ran C."/>
            <person name="Liu Y."/>
            <person name="Zhang J."/>
            <person name="Feng J."/>
            <person name="Wang M."/>
            <person name="Wang M."/>
            <person name="Wang L."/>
            <person name="Yao B."/>
        </authorList>
    </citation>
    <scope>NUCLEOTIDE SEQUENCE [LARGE SCALE GENOMIC DNA]</scope>
    <source>
        <strain evidence="7">Wuqing</strain>
    </source>
</reference>
<keyword evidence="5 6" id="KW-0472">Membrane</keyword>
<keyword evidence="3" id="KW-0479">Metal-binding</keyword>
<evidence type="ECO:0000256" key="5">
    <source>
        <dbReference type="ARBA" id="ARBA00023136"/>
    </source>
</evidence>
<protein>
    <submittedName>
        <fullName evidence="7">Uncharacterized protein</fullName>
    </submittedName>
</protein>
<feature type="transmembrane region" description="Helical" evidence="6">
    <location>
        <begin position="12"/>
        <end position="33"/>
    </location>
</feature>
<organism evidence="7 8">
    <name type="scientific">Thelohanellus kitauei</name>
    <name type="common">Myxosporean</name>
    <dbReference type="NCBI Taxonomy" id="669202"/>
    <lineage>
        <taxon>Eukaryota</taxon>
        <taxon>Metazoa</taxon>
        <taxon>Cnidaria</taxon>
        <taxon>Myxozoa</taxon>
        <taxon>Myxosporea</taxon>
        <taxon>Bivalvulida</taxon>
        <taxon>Platysporina</taxon>
        <taxon>Myxobolidae</taxon>
        <taxon>Thelohanellus</taxon>
    </lineage>
</organism>
<sequence length="157" mass="17990">MAYFYCHLVSELLVSISATLLILSVFFADPFTFDQFASILLYTLFCGLYFGLLTRDTAFLLTEKVHVRLGISGHTIPVSRASMNICALCGLVIVDYQEERDEIYSSCAPGIDLSHFTHNENIIELKCGHRYSYNLQVSRFLHQRLDFDWKKGYLSIL</sequence>
<proteinExistence type="predicted"/>
<evidence type="ECO:0000256" key="3">
    <source>
        <dbReference type="ARBA" id="ARBA00022723"/>
    </source>
</evidence>
<keyword evidence="2 6" id="KW-0812">Transmembrane</keyword>
<evidence type="ECO:0000256" key="1">
    <source>
        <dbReference type="ARBA" id="ARBA00004141"/>
    </source>
</evidence>
<evidence type="ECO:0000313" key="7">
    <source>
        <dbReference type="EMBL" id="KII62781.1"/>
    </source>
</evidence>
<evidence type="ECO:0000256" key="6">
    <source>
        <dbReference type="SAM" id="Phobius"/>
    </source>
</evidence>
<dbReference type="Proteomes" id="UP000031668">
    <property type="component" value="Unassembled WGS sequence"/>
</dbReference>
<dbReference type="InterPro" id="IPR040176">
    <property type="entry name" value="RNF121/RNF175"/>
</dbReference>
<dbReference type="PANTHER" id="PTHR13407:SF0">
    <property type="entry name" value="FI05221P"/>
    <property type="match status" value="1"/>
</dbReference>
<dbReference type="PANTHER" id="PTHR13407">
    <property type="entry name" value="RNF121 PROTEIN"/>
    <property type="match status" value="1"/>
</dbReference>
<keyword evidence="8" id="KW-1185">Reference proteome</keyword>
<dbReference type="GO" id="GO:0000139">
    <property type="term" value="C:Golgi membrane"/>
    <property type="evidence" value="ECO:0007669"/>
    <property type="project" value="TreeGrafter"/>
</dbReference>
<dbReference type="GO" id="GO:0005789">
    <property type="term" value="C:endoplasmic reticulum membrane"/>
    <property type="evidence" value="ECO:0007669"/>
    <property type="project" value="TreeGrafter"/>
</dbReference>
<gene>
    <name evidence="7" type="ORF">RF11_08957</name>
</gene>
<evidence type="ECO:0000313" key="8">
    <source>
        <dbReference type="Proteomes" id="UP000031668"/>
    </source>
</evidence>
<comment type="caution">
    <text evidence="7">The sequence shown here is derived from an EMBL/GenBank/DDBJ whole genome shotgun (WGS) entry which is preliminary data.</text>
</comment>
<dbReference type="GO" id="GO:0046872">
    <property type="term" value="F:metal ion binding"/>
    <property type="evidence" value="ECO:0007669"/>
    <property type="project" value="UniProtKB-KW"/>
</dbReference>
<keyword evidence="4 6" id="KW-1133">Transmembrane helix</keyword>
<feature type="transmembrane region" description="Helical" evidence="6">
    <location>
        <begin position="39"/>
        <end position="61"/>
    </location>
</feature>
<dbReference type="AlphaFoldDB" id="A0A0C2MMC1"/>
<evidence type="ECO:0000256" key="4">
    <source>
        <dbReference type="ARBA" id="ARBA00022989"/>
    </source>
</evidence>
<name>A0A0C2MMC1_THEKT</name>
<comment type="subcellular location">
    <subcellularLocation>
        <location evidence="1">Membrane</location>
        <topology evidence="1">Multi-pass membrane protein</topology>
    </subcellularLocation>
</comment>
<dbReference type="GO" id="GO:0061630">
    <property type="term" value="F:ubiquitin protein ligase activity"/>
    <property type="evidence" value="ECO:0007669"/>
    <property type="project" value="TreeGrafter"/>
</dbReference>
<dbReference type="OrthoDB" id="446635at2759"/>
<accession>A0A0C2MMC1</accession>
<dbReference type="EMBL" id="JWZT01004873">
    <property type="protein sequence ID" value="KII62781.1"/>
    <property type="molecule type" value="Genomic_DNA"/>
</dbReference>
<evidence type="ECO:0000256" key="2">
    <source>
        <dbReference type="ARBA" id="ARBA00022692"/>
    </source>
</evidence>